<evidence type="ECO:0000313" key="1">
    <source>
        <dbReference type="EMBL" id="ALE53103.1"/>
    </source>
</evidence>
<dbReference type="EMBL" id="CP010552">
    <property type="protein sequence ID" value="ALE53103.1"/>
    <property type="molecule type" value="Genomic_DNA"/>
</dbReference>
<keyword evidence="2" id="KW-1185">Reference proteome</keyword>
<evidence type="ECO:0000313" key="2">
    <source>
        <dbReference type="Proteomes" id="UP000058020"/>
    </source>
</evidence>
<dbReference type="RefSeq" id="WP_053952099.1">
    <property type="nucleotide sequence ID" value="NZ_CP010552.1"/>
</dbReference>
<dbReference type="Proteomes" id="UP000058020">
    <property type="component" value="Chromosome"/>
</dbReference>
<dbReference type="AlphaFoldDB" id="A0A0M5LJG7"/>
<dbReference type="OrthoDB" id="9813097at2"/>
<gene>
    <name evidence="1" type="ORF">SP60_07830</name>
</gene>
<dbReference type="KEGG" id="tho:SP60_07830"/>
<organism evidence="1 2">
    <name type="scientific">Candidatus Thioglobus autotrophicus</name>
    <dbReference type="NCBI Taxonomy" id="1705394"/>
    <lineage>
        <taxon>Bacteria</taxon>
        <taxon>Pseudomonadati</taxon>
        <taxon>Pseudomonadota</taxon>
        <taxon>Gammaproteobacteria</taxon>
        <taxon>Candidatus Pseudothioglobaceae</taxon>
        <taxon>Candidatus Thioglobus</taxon>
    </lineage>
</organism>
<sequence length="71" mass="7679">MIKFILSVIIILALIGGAVQFVSTPESWALVVNKEVALNSIQNGAMIVFEFFEGLIADADQIKGVDLTVEK</sequence>
<name>A0A0M5LJG7_9GAMM</name>
<accession>A0A0M5LJG7</accession>
<protein>
    <submittedName>
        <fullName evidence="1">Uncharacterized protein</fullName>
    </submittedName>
</protein>
<proteinExistence type="predicted"/>
<reference evidence="1 2" key="1">
    <citation type="journal article" date="2015" name="Genome Announc.">
        <title>Genome Sequence of 'Candidatus Thioglobus autotrophica' Strain EF1, a Chemoautotroph from the SUP05 Clade of Marine Gammaproteobacteria.</title>
        <authorList>
            <person name="Shah V."/>
            <person name="Morris R.M."/>
        </authorList>
    </citation>
    <scope>NUCLEOTIDE SEQUENCE [LARGE SCALE GENOMIC DNA]</scope>
    <source>
        <strain evidence="1 2">EF1</strain>
    </source>
</reference>